<dbReference type="PANTHER" id="PTHR35802:SF1">
    <property type="entry name" value="PROTEASE SYNTHASE AND SPORULATION PROTEIN PAI 2"/>
    <property type="match status" value="1"/>
</dbReference>
<evidence type="ECO:0000313" key="1">
    <source>
        <dbReference type="EMBL" id="ATD66616.1"/>
    </source>
</evidence>
<dbReference type="InterPro" id="IPR012349">
    <property type="entry name" value="Split_barrel_FMN-bd"/>
</dbReference>
<accession>A0A290XCD4</accession>
<dbReference type="AlphaFoldDB" id="A0A290XCD4"/>
<dbReference type="RefSeq" id="WP_096296944.1">
    <property type="nucleotide sequence ID" value="NZ_CP023406.1"/>
</dbReference>
<dbReference type="PANTHER" id="PTHR35802">
    <property type="entry name" value="PROTEASE SYNTHASE AND SPORULATION PROTEIN PAI 2"/>
    <property type="match status" value="1"/>
</dbReference>
<dbReference type="InterPro" id="IPR007396">
    <property type="entry name" value="TR_PAI2-type"/>
</dbReference>
<sequence>MSSPFDPRSHADVLALVRAYPLAWVIGHGGAMEPLDATPLPLLPELDDGGRIVSFLGHFARANPQVDALRADPRALLLFNGPDGYIPPRLVSDPRWGPTWNYAVARFAVRIEFVPDENAHALETLAATLEAGNPEPWTPERMGPEYPRKRQHIIAFHAHVEQARATFKLGQDEQPRTFHEIVAGMDDPALRAWMVAQRD</sequence>
<dbReference type="Gene3D" id="2.30.110.10">
    <property type="entry name" value="Electron Transport, Fmn-binding Protein, Chain A"/>
    <property type="match status" value="1"/>
</dbReference>
<dbReference type="Pfam" id="PF04299">
    <property type="entry name" value="FMN_bind_2"/>
    <property type="match status" value="1"/>
</dbReference>
<dbReference type="OrthoDB" id="9794948at2"/>
<protein>
    <submittedName>
        <fullName evidence="1">Transcriptional regulator</fullName>
    </submittedName>
</protein>
<dbReference type="EMBL" id="CP023406">
    <property type="protein sequence ID" value="ATD66616.1"/>
    <property type="molecule type" value="Genomic_DNA"/>
</dbReference>
<evidence type="ECO:0000313" key="2">
    <source>
        <dbReference type="Proteomes" id="UP000218968"/>
    </source>
</evidence>
<keyword evidence="2" id="KW-1185">Reference proteome</keyword>
<gene>
    <name evidence="1" type="ORF">CNR27_03415</name>
</gene>
<dbReference type="Proteomes" id="UP000218968">
    <property type="component" value="Chromosome"/>
</dbReference>
<organism evidence="1 2">
    <name type="scientific">Luteimonas chenhongjianii</name>
    <dbReference type="NCBI Taxonomy" id="2006110"/>
    <lineage>
        <taxon>Bacteria</taxon>
        <taxon>Pseudomonadati</taxon>
        <taxon>Pseudomonadota</taxon>
        <taxon>Gammaproteobacteria</taxon>
        <taxon>Lysobacterales</taxon>
        <taxon>Lysobacteraceae</taxon>
        <taxon>Luteimonas</taxon>
    </lineage>
</organism>
<dbReference type="KEGG" id="lum:CNR27_03415"/>
<proteinExistence type="predicted"/>
<dbReference type="SUPFAM" id="SSF50475">
    <property type="entry name" value="FMN-binding split barrel"/>
    <property type="match status" value="1"/>
</dbReference>
<reference evidence="2" key="1">
    <citation type="submission" date="2017-09" db="EMBL/GenBank/DDBJ databases">
        <title>Luteimonas liuhanmingii sp.nov., isolated from the intestinal contents of Tibetan Plateau Pika in Yushu, Qinghai Province, China.</title>
        <authorList>
            <person name="Gui Z."/>
        </authorList>
    </citation>
    <scope>NUCLEOTIDE SEQUENCE [LARGE SCALE GENOMIC DNA]</scope>
    <source>
        <strain evidence="2">100111</strain>
    </source>
</reference>
<name>A0A290XCD4_9GAMM</name>